<keyword evidence="1" id="KW-0812">Transmembrane</keyword>
<feature type="transmembrane region" description="Helical" evidence="1">
    <location>
        <begin position="134"/>
        <end position="156"/>
    </location>
</feature>
<accession>A0A250XKF3</accession>
<dbReference type="Proteomes" id="UP000232323">
    <property type="component" value="Unassembled WGS sequence"/>
</dbReference>
<dbReference type="OrthoDB" id="10359098at2759"/>
<evidence type="ECO:0000313" key="3">
    <source>
        <dbReference type="Proteomes" id="UP000232323"/>
    </source>
</evidence>
<gene>
    <name evidence="2" type="ORF">CEUSTIGMA_g10973.t1</name>
</gene>
<dbReference type="EMBL" id="BEGY01000101">
    <property type="protein sequence ID" value="GAX83548.1"/>
    <property type="molecule type" value="Genomic_DNA"/>
</dbReference>
<keyword evidence="3" id="KW-1185">Reference proteome</keyword>
<reference evidence="2 3" key="1">
    <citation type="submission" date="2017-08" db="EMBL/GenBank/DDBJ databases">
        <title>Acidophilic green algal genome provides insights into adaptation to an acidic environment.</title>
        <authorList>
            <person name="Hirooka S."/>
            <person name="Hirose Y."/>
            <person name="Kanesaki Y."/>
            <person name="Higuchi S."/>
            <person name="Fujiwara T."/>
            <person name="Onuma R."/>
            <person name="Era A."/>
            <person name="Ohbayashi R."/>
            <person name="Uzuka A."/>
            <person name="Nozaki H."/>
            <person name="Yoshikawa H."/>
            <person name="Miyagishima S.Y."/>
        </authorList>
    </citation>
    <scope>NUCLEOTIDE SEQUENCE [LARGE SCALE GENOMIC DNA]</scope>
    <source>
        <strain evidence="2 3">NIES-2499</strain>
    </source>
</reference>
<comment type="caution">
    <text evidence="2">The sequence shown here is derived from an EMBL/GenBank/DDBJ whole genome shotgun (WGS) entry which is preliminary data.</text>
</comment>
<evidence type="ECO:0000313" key="2">
    <source>
        <dbReference type="EMBL" id="GAX83548.1"/>
    </source>
</evidence>
<evidence type="ECO:0000256" key="1">
    <source>
        <dbReference type="SAM" id="Phobius"/>
    </source>
</evidence>
<keyword evidence="1" id="KW-0472">Membrane</keyword>
<organism evidence="2 3">
    <name type="scientific">Chlamydomonas eustigma</name>
    <dbReference type="NCBI Taxonomy" id="1157962"/>
    <lineage>
        <taxon>Eukaryota</taxon>
        <taxon>Viridiplantae</taxon>
        <taxon>Chlorophyta</taxon>
        <taxon>core chlorophytes</taxon>
        <taxon>Chlorophyceae</taxon>
        <taxon>CS clade</taxon>
        <taxon>Chlamydomonadales</taxon>
        <taxon>Chlamydomonadaceae</taxon>
        <taxon>Chlamydomonas</taxon>
    </lineage>
</organism>
<keyword evidence="1" id="KW-1133">Transmembrane helix</keyword>
<proteinExistence type="predicted"/>
<dbReference type="AlphaFoldDB" id="A0A250XKF3"/>
<sequence length="185" mass="20353">MLAYSKSLTNLNRSLPSKLHPRRALSLHAYVEHPSLVVQLENILKNPSELNIFAESLKLTTEDVRSIEMPNLSQSLELVQSTTSSLQFQLDSAVSSVAAQFNILAQDATPQDVHPFQDLASALKSAEDLEVQSVLQLTSSLVATVWTFLTSPFAVFGPDMGLVNALFVISFLLIAYNIVLQTPRQ</sequence>
<feature type="transmembrane region" description="Helical" evidence="1">
    <location>
        <begin position="162"/>
        <end position="180"/>
    </location>
</feature>
<name>A0A250XKF3_9CHLO</name>
<protein>
    <submittedName>
        <fullName evidence="2">Uncharacterized protein</fullName>
    </submittedName>
</protein>